<evidence type="ECO:0000256" key="1">
    <source>
        <dbReference type="ARBA" id="ARBA00023157"/>
    </source>
</evidence>
<evidence type="ECO:0000256" key="3">
    <source>
        <dbReference type="SAM" id="MobiDB-lite"/>
    </source>
</evidence>
<dbReference type="PANTHER" id="PTHR33236">
    <property type="entry name" value="INTRAFLAGELLAR TRANSPORT PROTEIN 122 FAMILY PROTEIN-RELATED"/>
    <property type="match status" value="1"/>
</dbReference>
<feature type="compositionally biased region" description="Polar residues" evidence="3">
    <location>
        <begin position="104"/>
        <end position="113"/>
    </location>
</feature>
<sequence>GGSGGSGSGGNSGSGSGGSGGSGSGGNSGPGGSGGSSNSGNGGNGGSGGSGGNASGTKGSGGNDIDGNGSGGSGSDGSGGNGGSPSDGNSGILTGPNNGGGISTIETSPSSAADQDRDSPEKPRVYACNERGEERLTNFVNPAYPYRDTGAGICMFRLDLLPGVCQVRVDVIEMSLAPPTEGVCVRQYLTVQGAVWPPGVQRICGTNTNTHFYIEVDDSVPFPYVELAVSSQAGLSYRWGLWVTQIDCRTPSPIK</sequence>
<evidence type="ECO:0000256" key="2">
    <source>
        <dbReference type="PROSITE-ProRule" id="PRU00059"/>
    </source>
</evidence>
<keyword evidence="1" id="KW-1015">Disulfide bond</keyword>
<gene>
    <name evidence="5" type="ORF">MNOR_LOCUS13660</name>
</gene>
<evidence type="ECO:0000313" key="6">
    <source>
        <dbReference type="Proteomes" id="UP001497623"/>
    </source>
</evidence>
<comment type="caution">
    <text evidence="2">Lacks conserved residue(s) required for the propagation of feature annotation.</text>
</comment>
<feature type="region of interest" description="Disordered" evidence="3">
    <location>
        <begin position="1"/>
        <end position="123"/>
    </location>
</feature>
<name>A0AAV2QNS0_MEGNR</name>
<dbReference type="AlphaFoldDB" id="A0AAV2QNS0"/>
<dbReference type="PANTHER" id="PTHR33236:SF5">
    <property type="entry name" value="CUB DOMAIN-CONTAINING PROTEIN"/>
    <property type="match status" value="1"/>
</dbReference>
<organism evidence="5 6">
    <name type="scientific">Meganyctiphanes norvegica</name>
    <name type="common">Northern krill</name>
    <name type="synonym">Thysanopoda norvegica</name>
    <dbReference type="NCBI Taxonomy" id="48144"/>
    <lineage>
        <taxon>Eukaryota</taxon>
        <taxon>Metazoa</taxon>
        <taxon>Ecdysozoa</taxon>
        <taxon>Arthropoda</taxon>
        <taxon>Crustacea</taxon>
        <taxon>Multicrustacea</taxon>
        <taxon>Malacostraca</taxon>
        <taxon>Eumalacostraca</taxon>
        <taxon>Eucarida</taxon>
        <taxon>Euphausiacea</taxon>
        <taxon>Euphausiidae</taxon>
        <taxon>Meganyctiphanes</taxon>
    </lineage>
</organism>
<comment type="caution">
    <text evidence="5">The sequence shown here is derived from an EMBL/GenBank/DDBJ whole genome shotgun (WGS) entry which is preliminary data.</text>
</comment>
<reference evidence="5 6" key="1">
    <citation type="submission" date="2024-05" db="EMBL/GenBank/DDBJ databases">
        <authorList>
            <person name="Wallberg A."/>
        </authorList>
    </citation>
    <scope>NUCLEOTIDE SEQUENCE [LARGE SCALE GENOMIC DNA]</scope>
</reference>
<feature type="compositionally biased region" description="Gly residues" evidence="3">
    <location>
        <begin position="1"/>
        <end position="85"/>
    </location>
</feature>
<feature type="domain" description="CUB" evidence="4">
    <location>
        <begin position="128"/>
        <end position="205"/>
    </location>
</feature>
<feature type="non-terminal residue" evidence="5">
    <location>
        <position position="255"/>
    </location>
</feature>
<dbReference type="InterPro" id="IPR000859">
    <property type="entry name" value="CUB_dom"/>
</dbReference>
<feature type="non-terminal residue" evidence="5">
    <location>
        <position position="1"/>
    </location>
</feature>
<dbReference type="EMBL" id="CAXKWB010007900">
    <property type="protein sequence ID" value="CAL4088915.1"/>
    <property type="molecule type" value="Genomic_DNA"/>
</dbReference>
<keyword evidence="6" id="KW-1185">Reference proteome</keyword>
<feature type="compositionally biased region" description="Basic and acidic residues" evidence="3">
    <location>
        <begin position="114"/>
        <end position="123"/>
    </location>
</feature>
<proteinExistence type="predicted"/>
<evidence type="ECO:0000313" key="5">
    <source>
        <dbReference type="EMBL" id="CAL4088915.1"/>
    </source>
</evidence>
<accession>A0AAV2QNS0</accession>
<evidence type="ECO:0000259" key="4">
    <source>
        <dbReference type="PROSITE" id="PS01180"/>
    </source>
</evidence>
<protein>
    <recommendedName>
        <fullName evidence="4">CUB domain-containing protein</fullName>
    </recommendedName>
</protein>
<dbReference type="Proteomes" id="UP001497623">
    <property type="component" value="Unassembled WGS sequence"/>
</dbReference>
<dbReference type="PROSITE" id="PS01180">
    <property type="entry name" value="CUB"/>
    <property type="match status" value="1"/>
</dbReference>